<dbReference type="AlphaFoldDB" id="A0A101RNS7"/>
<name>A0A101RNS7_9ACTN</name>
<reference evidence="2 3" key="1">
    <citation type="submission" date="2015-10" db="EMBL/GenBank/DDBJ databases">
        <title>Draft genome sequence of Streptomyces canus DSM 40017, type strain for the species Streptomyces canus.</title>
        <authorList>
            <person name="Ruckert C."/>
            <person name="Winkler A."/>
            <person name="Kalinowski J."/>
            <person name="Kampfer P."/>
            <person name="Glaeser S."/>
        </authorList>
    </citation>
    <scope>NUCLEOTIDE SEQUENCE [LARGE SCALE GENOMIC DNA]</scope>
    <source>
        <strain evidence="2 3">DSM 40017</strain>
    </source>
</reference>
<dbReference type="Proteomes" id="UP000053669">
    <property type="component" value="Unassembled WGS sequence"/>
</dbReference>
<evidence type="ECO:0000256" key="1">
    <source>
        <dbReference type="SAM" id="MobiDB-lite"/>
    </source>
</evidence>
<sequence length="64" mass="6834">MRGSPMMSDMVALSSTGACWPGWASAGSQGRRRGLPPGFSRRSPSWTRKVLTAVRTFGSWSGSS</sequence>
<dbReference type="EMBL" id="LMWU01000055">
    <property type="protein sequence ID" value="KUN58971.1"/>
    <property type="molecule type" value="Genomic_DNA"/>
</dbReference>
<accession>A0A101RNS7</accession>
<gene>
    <name evidence="2" type="ORF">AQJ46_42545</name>
</gene>
<feature type="region of interest" description="Disordered" evidence="1">
    <location>
        <begin position="23"/>
        <end position="44"/>
    </location>
</feature>
<proteinExistence type="predicted"/>
<evidence type="ECO:0000313" key="3">
    <source>
        <dbReference type="Proteomes" id="UP000053669"/>
    </source>
</evidence>
<evidence type="ECO:0000313" key="2">
    <source>
        <dbReference type="EMBL" id="KUN58971.1"/>
    </source>
</evidence>
<comment type="caution">
    <text evidence="2">The sequence shown here is derived from an EMBL/GenBank/DDBJ whole genome shotgun (WGS) entry which is preliminary data.</text>
</comment>
<organism evidence="2 3">
    <name type="scientific">Streptomyces canus</name>
    <dbReference type="NCBI Taxonomy" id="58343"/>
    <lineage>
        <taxon>Bacteria</taxon>
        <taxon>Bacillati</taxon>
        <taxon>Actinomycetota</taxon>
        <taxon>Actinomycetes</taxon>
        <taxon>Kitasatosporales</taxon>
        <taxon>Streptomycetaceae</taxon>
        <taxon>Streptomyces</taxon>
        <taxon>Streptomyces aurantiacus group</taxon>
    </lineage>
</organism>
<protein>
    <submittedName>
        <fullName evidence="2">Uncharacterized protein</fullName>
    </submittedName>
</protein>